<dbReference type="OrthoDB" id="5372581at2"/>
<evidence type="ECO:0000313" key="3">
    <source>
        <dbReference type="EMBL" id="SMC10189.1"/>
    </source>
</evidence>
<protein>
    <submittedName>
        <fullName evidence="3">General secretion pathway protein C</fullName>
    </submittedName>
</protein>
<dbReference type="Proteomes" id="UP000192602">
    <property type="component" value="Unassembled WGS sequence"/>
</dbReference>
<evidence type="ECO:0000259" key="2">
    <source>
        <dbReference type="Pfam" id="PF13180"/>
    </source>
</evidence>
<organism evidence="3 4">
    <name type="scientific">Nitratiruptor tergarcus DSM 16512</name>
    <dbReference type="NCBI Taxonomy" id="1069081"/>
    <lineage>
        <taxon>Bacteria</taxon>
        <taxon>Pseudomonadati</taxon>
        <taxon>Campylobacterota</taxon>
        <taxon>Epsilonproteobacteria</taxon>
        <taxon>Nautiliales</taxon>
        <taxon>Nitratiruptoraceae</taxon>
        <taxon>Nitratiruptor</taxon>
    </lineage>
</organism>
<dbReference type="RefSeq" id="WP_084276645.1">
    <property type="nucleotide sequence ID" value="NZ_AP026672.1"/>
</dbReference>
<feature type="transmembrane region" description="Helical" evidence="1">
    <location>
        <begin position="12"/>
        <end position="34"/>
    </location>
</feature>
<evidence type="ECO:0000313" key="4">
    <source>
        <dbReference type="Proteomes" id="UP000192602"/>
    </source>
</evidence>
<name>A0A1W1WVG7_9BACT</name>
<feature type="domain" description="PDZ" evidence="2">
    <location>
        <begin position="200"/>
        <end position="265"/>
    </location>
</feature>
<keyword evidence="4" id="KW-1185">Reference proteome</keyword>
<keyword evidence="1" id="KW-0472">Membrane</keyword>
<dbReference type="SUPFAM" id="SSF50156">
    <property type="entry name" value="PDZ domain-like"/>
    <property type="match status" value="1"/>
</dbReference>
<keyword evidence="1" id="KW-1133">Transmembrane helix</keyword>
<proteinExistence type="predicted"/>
<sequence length="268" mass="31223">MNIAINQSLFKWIFGIALVALFAKIVSLALLFILPHFGINQEPKYSINLYRNYHVAKAFGVTLKKKKKKVIKKPVYKLTNVKLKALYSENGKGIIVIEEKGKIIFLSTGESFKGYKLIRIYPDKVVFEKNGKHYELKPEEKGLQGKYSTTLEEQMLYNPEEVKFAVLKRDIDRYKKHFNEIWKNISIKEQLDPKTKRLKGFKVVDIKKNSIFAKIGLQKGDIIIGANNKTFTSYSDVLRLYNNIDKYNAIKITILRNNQKKDLEYEIY</sequence>
<gene>
    <name evidence="3" type="ORF">SAMN05660197_2031</name>
</gene>
<dbReference type="Gene3D" id="2.30.42.10">
    <property type="match status" value="1"/>
</dbReference>
<dbReference type="AlphaFoldDB" id="A0A1W1WVG7"/>
<dbReference type="InterPro" id="IPR001478">
    <property type="entry name" value="PDZ"/>
</dbReference>
<accession>A0A1W1WVG7</accession>
<keyword evidence="1" id="KW-0812">Transmembrane</keyword>
<dbReference type="Pfam" id="PF13180">
    <property type="entry name" value="PDZ_2"/>
    <property type="match status" value="1"/>
</dbReference>
<dbReference type="InterPro" id="IPR036034">
    <property type="entry name" value="PDZ_sf"/>
</dbReference>
<dbReference type="STRING" id="1069081.SAMN05660197_2031"/>
<dbReference type="Gene3D" id="2.30.30.830">
    <property type="match status" value="1"/>
</dbReference>
<reference evidence="4" key="1">
    <citation type="submission" date="2017-04" db="EMBL/GenBank/DDBJ databases">
        <authorList>
            <person name="Varghese N."/>
            <person name="Submissions S."/>
        </authorList>
    </citation>
    <scope>NUCLEOTIDE SEQUENCE [LARGE SCALE GENOMIC DNA]</scope>
    <source>
        <strain evidence="4">DSM 16512</strain>
    </source>
</reference>
<evidence type="ECO:0000256" key="1">
    <source>
        <dbReference type="SAM" id="Phobius"/>
    </source>
</evidence>
<dbReference type="EMBL" id="FWWZ01000002">
    <property type="protein sequence ID" value="SMC10189.1"/>
    <property type="molecule type" value="Genomic_DNA"/>
</dbReference>